<comment type="subcellular location">
    <subcellularLocation>
        <location evidence="1">Nucleus</location>
    </subcellularLocation>
</comment>
<evidence type="ECO:0000256" key="3">
    <source>
        <dbReference type="ARBA" id="ARBA00023015"/>
    </source>
</evidence>
<dbReference type="AlphaFoldDB" id="A0A098VQE1"/>
<evidence type="ECO:0000313" key="8">
    <source>
        <dbReference type="Proteomes" id="UP000029725"/>
    </source>
</evidence>
<dbReference type="GeneID" id="25259907"/>
<dbReference type="Proteomes" id="UP000029725">
    <property type="component" value="Unassembled WGS sequence"/>
</dbReference>
<feature type="region of interest" description="Disordered" evidence="6">
    <location>
        <begin position="425"/>
        <end position="446"/>
    </location>
</feature>
<evidence type="ECO:0000256" key="4">
    <source>
        <dbReference type="ARBA" id="ARBA00023163"/>
    </source>
</evidence>
<keyword evidence="8" id="KW-1185">Reference proteome</keyword>
<name>A0A098VQE1_9MICR</name>
<organism evidence="7 8">
    <name type="scientific">Mitosporidium daphniae</name>
    <dbReference type="NCBI Taxonomy" id="1485682"/>
    <lineage>
        <taxon>Eukaryota</taxon>
        <taxon>Fungi</taxon>
        <taxon>Fungi incertae sedis</taxon>
        <taxon>Microsporidia</taxon>
        <taxon>Mitosporidium</taxon>
    </lineage>
</organism>
<evidence type="ECO:0000256" key="6">
    <source>
        <dbReference type="SAM" id="MobiDB-lite"/>
    </source>
</evidence>
<evidence type="ECO:0000256" key="5">
    <source>
        <dbReference type="ARBA" id="ARBA00023242"/>
    </source>
</evidence>
<evidence type="ECO:0000256" key="1">
    <source>
        <dbReference type="ARBA" id="ARBA00004123"/>
    </source>
</evidence>
<proteinExistence type="inferred from homology"/>
<feature type="compositionally biased region" description="Polar residues" evidence="6">
    <location>
        <begin position="425"/>
        <end position="436"/>
    </location>
</feature>
<comment type="similarity">
    <text evidence="2">Belongs to the NGG1 family.</text>
</comment>
<feature type="compositionally biased region" description="Low complexity" evidence="6">
    <location>
        <begin position="125"/>
        <end position="140"/>
    </location>
</feature>
<protein>
    <submittedName>
        <fullName evidence="7">Subunit Ngg1 of chromatin-remodeling complex</fullName>
    </submittedName>
</protein>
<dbReference type="HOGENOM" id="CLU_614051_0_0_1"/>
<sequence length="446" mass="49449">MHEEEHHDGSPPDFFIKLPQLEEHAPSLDRLFGDGIDHQISAPLSSIRDELIVLKVQLKAMVGQLLVQLRKLRPTALPNAFESTLYEEIFFKSEFPLRIVCGEQDDLGTLTVGNSGSGHKRLFKSRPSSQSRQRNSNLQSKQPISAVSPSAFWSFIENSGYFKEIGEEELTWLETNEKSLAAVGGGIPPLGDQEAKESSNVPPNYLVERLLSSLMEESKGSDNVNLLSANSTSAPTPRFATTNNIIMHRRKKPWEGLCERILWDLRSIGICGPIITDEEASNEICAALRKCQSELALITKKNEERKKRLYELLVGENYLSALEYYRVLDDLNRGIEGAYSRRLASSPDSPSAASATAALVSVLNKKALLMRAFNGSNFPKRSQMAKPLGFASDKGNHPHLSLLQRIAGGSHTSLARLLTSPSIGNQMQVDSTNQASKVEKRRKKKL</sequence>
<keyword evidence="4" id="KW-0804">Transcription</keyword>
<dbReference type="GO" id="GO:0003713">
    <property type="term" value="F:transcription coactivator activity"/>
    <property type="evidence" value="ECO:0007669"/>
    <property type="project" value="TreeGrafter"/>
</dbReference>
<evidence type="ECO:0000313" key="7">
    <source>
        <dbReference type="EMBL" id="KGG51200.1"/>
    </source>
</evidence>
<feature type="region of interest" description="Disordered" evidence="6">
    <location>
        <begin position="118"/>
        <end position="143"/>
    </location>
</feature>
<dbReference type="GO" id="GO:0006357">
    <property type="term" value="P:regulation of transcription by RNA polymerase II"/>
    <property type="evidence" value="ECO:0007669"/>
    <property type="project" value="TreeGrafter"/>
</dbReference>
<dbReference type="RefSeq" id="XP_013237627.1">
    <property type="nucleotide sequence ID" value="XM_013382173.1"/>
</dbReference>
<comment type="caution">
    <text evidence="7">The sequence shown here is derived from an EMBL/GenBank/DDBJ whole genome shotgun (WGS) entry which is preliminary data.</text>
</comment>
<dbReference type="GO" id="GO:0005634">
    <property type="term" value="C:nucleus"/>
    <property type="evidence" value="ECO:0007669"/>
    <property type="project" value="UniProtKB-SubCell"/>
</dbReference>
<dbReference type="GO" id="GO:0000124">
    <property type="term" value="C:SAGA complex"/>
    <property type="evidence" value="ECO:0007669"/>
    <property type="project" value="TreeGrafter"/>
</dbReference>
<dbReference type="VEuPathDB" id="MicrosporidiaDB:DI09_41p120"/>
<reference evidence="7 8" key="1">
    <citation type="submission" date="2014-04" db="EMBL/GenBank/DDBJ databases">
        <title>A new species of microsporidia sheds light on the evolution of extreme parasitism.</title>
        <authorList>
            <person name="Haag K.L."/>
            <person name="James T.Y."/>
            <person name="Larsson R."/>
            <person name="Schaer T.M."/>
            <person name="Refardt D."/>
            <person name="Pombert J.-F."/>
            <person name="Ebert D."/>
        </authorList>
    </citation>
    <scope>NUCLEOTIDE SEQUENCE [LARGE SCALE GENOMIC DNA]</scope>
    <source>
        <strain evidence="7 8">UGP3</strain>
        <tissue evidence="7">Spores</tissue>
    </source>
</reference>
<keyword evidence="3" id="KW-0805">Transcription regulation</keyword>
<dbReference type="Pfam" id="PF10198">
    <property type="entry name" value="Ada3"/>
    <property type="match status" value="1"/>
</dbReference>
<keyword evidence="5" id="KW-0539">Nucleus</keyword>
<dbReference type="PANTHER" id="PTHR13556:SF2">
    <property type="entry name" value="TRANSCRIPTIONAL ADAPTER 3"/>
    <property type="match status" value="1"/>
</dbReference>
<evidence type="ECO:0000256" key="2">
    <source>
        <dbReference type="ARBA" id="ARBA00005330"/>
    </source>
</evidence>
<dbReference type="InterPro" id="IPR019340">
    <property type="entry name" value="Histone_AcTrfase_su3"/>
</dbReference>
<dbReference type="PANTHER" id="PTHR13556">
    <property type="entry name" value="TRANSCRIPTIONAL ADAPTER 3-RELATED"/>
    <property type="match status" value="1"/>
</dbReference>
<accession>A0A098VQE1</accession>
<gene>
    <name evidence="7" type="ORF">DI09_41p120</name>
</gene>
<dbReference type="EMBL" id="JMKJ01000355">
    <property type="protein sequence ID" value="KGG51200.1"/>
    <property type="molecule type" value="Genomic_DNA"/>
</dbReference>